<reference evidence="2" key="1">
    <citation type="submission" date="2020-08" db="EMBL/GenBank/DDBJ databases">
        <title>Multicomponent nature underlies the extraordinary mechanical properties of spider dragline silk.</title>
        <authorList>
            <person name="Kono N."/>
            <person name="Nakamura H."/>
            <person name="Mori M."/>
            <person name="Yoshida Y."/>
            <person name="Ohtoshi R."/>
            <person name="Malay A.D."/>
            <person name="Moran D.A.P."/>
            <person name="Tomita M."/>
            <person name="Numata K."/>
            <person name="Arakawa K."/>
        </authorList>
    </citation>
    <scope>NUCLEOTIDE SEQUENCE</scope>
</reference>
<name>A0A8X7C8X3_9ARAC</name>
<protein>
    <submittedName>
        <fullName evidence="2">Uncharacterized protein</fullName>
    </submittedName>
</protein>
<organism evidence="2 3">
    <name type="scientific">Trichonephila inaurata madagascariensis</name>
    <dbReference type="NCBI Taxonomy" id="2747483"/>
    <lineage>
        <taxon>Eukaryota</taxon>
        <taxon>Metazoa</taxon>
        <taxon>Ecdysozoa</taxon>
        <taxon>Arthropoda</taxon>
        <taxon>Chelicerata</taxon>
        <taxon>Arachnida</taxon>
        <taxon>Araneae</taxon>
        <taxon>Araneomorphae</taxon>
        <taxon>Entelegynae</taxon>
        <taxon>Araneoidea</taxon>
        <taxon>Nephilidae</taxon>
        <taxon>Trichonephila</taxon>
        <taxon>Trichonephila inaurata</taxon>
    </lineage>
</organism>
<sequence>MFVIPTSLFSPLTETRAKEKKEKNTARKVPKKKWNQRRDPIGRKLRGMSLFSNESGARNESLRLLFSFRVRFLIINGERRLIWGWENPAKREKG</sequence>
<feature type="region of interest" description="Disordered" evidence="1">
    <location>
        <begin position="14"/>
        <end position="38"/>
    </location>
</feature>
<evidence type="ECO:0000256" key="1">
    <source>
        <dbReference type="SAM" id="MobiDB-lite"/>
    </source>
</evidence>
<evidence type="ECO:0000313" key="2">
    <source>
        <dbReference type="EMBL" id="GFY58113.1"/>
    </source>
</evidence>
<evidence type="ECO:0000313" key="3">
    <source>
        <dbReference type="Proteomes" id="UP000886998"/>
    </source>
</evidence>
<dbReference type="AlphaFoldDB" id="A0A8X7C8X3"/>
<dbReference type="EMBL" id="BMAV01011919">
    <property type="protein sequence ID" value="GFY58113.1"/>
    <property type="molecule type" value="Genomic_DNA"/>
</dbReference>
<proteinExistence type="predicted"/>
<feature type="compositionally biased region" description="Basic residues" evidence="1">
    <location>
        <begin position="26"/>
        <end position="35"/>
    </location>
</feature>
<accession>A0A8X7C8X3</accession>
<comment type="caution">
    <text evidence="2">The sequence shown here is derived from an EMBL/GenBank/DDBJ whole genome shotgun (WGS) entry which is preliminary data.</text>
</comment>
<gene>
    <name evidence="2" type="ORF">TNIN_450911</name>
</gene>
<feature type="compositionally biased region" description="Basic and acidic residues" evidence="1">
    <location>
        <begin position="15"/>
        <end position="25"/>
    </location>
</feature>
<dbReference type="Proteomes" id="UP000886998">
    <property type="component" value="Unassembled WGS sequence"/>
</dbReference>
<keyword evidence="3" id="KW-1185">Reference proteome</keyword>